<feature type="compositionally biased region" description="Polar residues" evidence="2">
    <location>
        <begin position="258"/>
        <end position="277"/>
    </location>
</feature>
<sequence length="311" mass="35012">MSANNNDGEASNRVACAACKHQRKRCTVRCMMAQFFPSNKPEEFQATLKTFGIGNMSKHLYELPEVHRGTAVESFVWEGLAWKADPIHGPLGLYRRLEQDYKSFRDHVLAQRRRQIEPFESESGMIGLHRRNFSNYNGVTIASNDKEDAANYTNLLQGDAANPSHVIAQPHGPEDSVISQGRNILNSQHNILPIPESTNYIGVGFEGVPFDPIIRGQQRIMQRRGQASFCNNFFPHYPGTRAVPGRGQAMAYPNSMQAQQGLSEGGNFNETSSSNLVPVQRRDVPNNVQRHEKDRGGRWLPLQQRRAMNKP</sequence>
<evidence type="ECO:0000259" key="3">
    <source>
        <dbReference type="PROSITE" id="PS50891"/>
    </source>
</evidence>
<protein>
    <submittedName>
        <fullName evidence="4">DUF260 domain-containing protein</fullName>
    </submittedName>
</protein>
<comment type="similarity">
    <text evidence="1">Belongs to the LOB domain-containing protein family.</text>
</comment>
<feature type="domain" description="LOB" evidence="3">
    <location>
        <begin position="14"/>
        <end position="115"/>
    </location>
</feature>
<dbReference type="PANTHER" id="PTHR31301:SF165">
    <property type="entry name" value="LOB DOMAIN PROTEIN"/>
    <property type="match status" value="1"/>
</dbReference>
<feature type="region of interest" description="Disordered" evidence="2">
    <location>
        <begin position="258"/>
        <end position="311"/>
    </location>
</feature>
<accession>A0A1Q3B1A6</accession>
<dbReference type="OrthoDB" id="1893065at2759"/>
<dbReference type="STRING" id="3775.A0A1Q3B1A6"/>
<dbReference type="Pfam" id="PF03195">
    <property type="entry name" value="LOB"/>
    <property type="match status" value="1"/>
</dbReference>
<keyword evidence="5" id="KW-1185">Reference proteome</keyword>
<evidence type="ECO:0000313" key="5">
    <source>
        <dbReference type="Proteomes" id="UP000187406"/>
    </source>
</evidence>
<evidence type="ECO:0000313" key="4">
    <source>
        <dbReference type="EMBL" id="GAV61603.1"/>
    </source>
</evidence>
<organism evidence="4 5">
    <name type="scientific">Cephalotus follicularis</name>
    <name type="common">Albany pitcher plant</name>
    <dbReference type="NCBI Taxonomy" id="3775"/>
    <lineage>
        <taxon>Eukaryota</taxon>
        <taxon>Viridiplantae</taxon>
        <taxon>Streptophyta</taxon>
        <taxon>Embryophyta</taxon>
        <taxon>Tracheophyta</taxon>
        <taxon>Spermatophyta</taxon>
        <taxon>Magnoliopsida</taxon>
        <taxon>eudicotyledons</taxon>
        <taxon>Gunneridae</taxon>
        <taxon>Pentapetalae</taxon>
        <taxon>rosids</taxon>
        <taxon>fabids</taxon>
        <taxon>Oxalidales</taxon>
        <taxon>Cephalotaceae</taxon>
        <taxon>Cephalotus</taxon>
    </lineage>
</organism>
<gene>
    <name evidence="4" type="ORF">CFOL_v3_05130</name>
</gene>
<feature type="compositionally biased region" description="Basic and acidic residues" evidence="2">
    <location>
        <begin position="280"/>
        <end position="297"/>
    </location>
</feature>
<dbReference type="InParanoid" id="A0A1Q3B1A6"/>
<dbReference type="EMBL" id="BDDD01000213">
    <property type="protein sequence ID" value="GAV61603.1"/>
    <property type="molecule type" value="Genomic_DNA"/>
</dbReference>
<dbReference type="InterPro" id="IPR004883">
    <property type="entry name" value="LOB"/>
</dbReference>
<reference evidence="5" key="1">
    <citation type="submission" date="2016-04" db="EMBL/GenBank/DDBJ databases">
        <title>Cephalotus genome sequencing.</title>
        <authorList>
            <person name="Fukushima K."/>
            <person name="Hasebe M."/>
            <person name="Fang X."/>
        </authorList>
    </citation>
    <scope>NUCLEOTIDE SEQUENCE [LARGE SCALE GENOMIC DNA]</scope>
    <source>
        <strain evidence="5">cv. St1</strain>
    </source>
</reference>
<dbReference type="PANTHER" id="PTHR31301">
    <property type="entry name" value="LOB DOMAIN-CONTAINING PROTEIN 4-RELATED"/>
    <property type="match status" value="1"/>
</dbReference>
<evidence type="ECO:0000256" key="2">
    <source>
        <dbReference type="SAM" id="MobiDB-lite"/>
    </source>
</evidence>
<comment type="caution">
    <text evidence="4">The sequence shown here is derived from an EMBL/GenBank/DDBJ whole genome shotgun (WGS) entry which is preliminary data.</text>
</comment>
<dbReference type="AlphaFoldDB" id="A0A1Q3B1A6"/>
<dbReference type="Proteomes" id="UP000187406">
    <property type="component" value="Unassembled WGS sequence"/>
</dbReference>
<name>A0A1Q3B1A6_CEPFO</name>
<dbReference type="PROSITE" id="PS50891">
    <property type="entry name" value="LOB"/>
    <property type="match status" value="1"/>
</dbReference>
<proteinExistence type="inferred from homology"/>
<evidence type="ECO:0000256" key="1">
    <source>
        <dbReference type="ARBA" id="ARBA00005474"/>
    </source>
</evidence>